<dbReference type="Pfam" id="PF00730">
    <property type="entry name" value="HhH-GPD"/>
    <property type="match status" value="1"/>
</dbReference>
<dbReference type="PROSITE" id="PS01155">
    <property type="entry name" value="ENDONUCLEASE_III_2"/>
    <property type="match status" value="1"/>
</dbReference>
<proteinExistence type="inferred from homology"/>
<evidence type="ECO:0000259" key="14">
    <source>
        <dbReference type="SMART" id="SM00478"/>
    </source>
</evidence>
<comment type="catalytic activity">
    <reaction evidence="1">
        <text>Hydrolyzes free adenine bases from 7,8-dihydro-8-oxoguanine:adenine mismatched double-stranded DNA, leaving an apurinic site.</text>
        <dbReference type="EC" id="3.2.2.31"/>
    </reaction>
</comment>
<evidence type="ECO:0000256" key="2">
    <source>
        <dbReference type="ARBA" id="ARBA00001966"/>
    </source>
</evidence>
<dbReference type="Gene3D" id="1.10.340.30">
    <property type="entry name" value="Hypothetical protein, domain 2"/>
    <property type="match status" value="1"/>
</dbReference>
<dbReference type="Gene3D" id="1.10.1670.10">
    <property type="entry name" value="Helix-hairpin-Helix base-excision DNA repair enzymes (C-terminal)"/>
    <property type="match status" value="1"/>
</dbReference>
<sequence>MKFVPPRVPPATVSEVQVLVADWFRREQRPLPWREPATSAWAVLLSEVMSQQTPVARVAPIWARWLELWPTPADLAQAPTAQVLREWSSLGYPRRALRLQECAAAIVERHDGVVPQIYDDLVELPGIGDYTAAAVVAFAHGRRSTVVDTNVRRVLARVFSGTALPPPTYSAAERAFARAITPELDEQAAAWAAGSMELGAVVCTARTAYCEACPISALCAWRLAGFPEDEHAQVRTTQKFTGTDRQVRGKVMKVLRDAHGPVLRSQIDLVWPDQAQLDRCVASLIEDGLAEQDGEAYSLPQ</sequence>
<evidence type="ECO:0000256" key="6">
    <source>
        <dbReference type="ARBA" id="ARBA00022485"/>
    </source>
</evidence>
<dbReference type="Proteomes" id="UP001597391">
    <property type="component" value="Unassembled WGS sequence"/>
</dbReference>
<comment type="similarity">
    <text evidence="3">Belongs to the Nth/MutY family.</text>
</comment>
<dbReference type="InterPro" id="IPR023170">
    <property type="entry name" value="HhH_base_excis_C"/>
</dbReference>
<comment type="caution">
    <text evidence="15">The sequence shown here is derived from an EMBL/GenBank/DDBJ whole genome shotgun (WGS) entry which is preliminary data.</text>
</comment>
<evidence type="ECO:0000313" key="15">
    <source>
        <dbReference type="EMBL" id="MFD2839923.1"/>
    </source>
</evidence>
<dbReference type="InterPro" id="IPR003265">
    <property type="entry name" value="HhH-GPD_domain"/>
</dbReference>
<evidence type="ECO:0000256" key="13">
    <source>
        <dbReference type="ARBA" id="ARBA00023295"/>
    </source>
</evidence>
<keyword evidence="8" id="KW-0227">DNA damage</keyword>
<dbReference type="EMBL" id="JBHUOP010000002">
    <property type="protein sequence ID" value="MFD2839923.1"/>
    <property type="molecule type" value="Genomic_DNA"/>
</dbReference>
<keyword evidence="13" id="KW-0326">Glycosidase</keyword>
<dbReference type="Pfam" id="PF00633">
    <property type="entry name" value="HHH"/>
    <property type="match status" value="1"/>
</dbReference>
<keyword evidence="6" id="KW-0004">4Fe-4S</keyword>
<evidence type="ECO:0000256" key="12">
    <source>
        <dbReference type="ARBA" id="ARBA00023204"/>
    </source>
</evidence>
<dbReference type="PANTHER" id="PTHR42944:SF1">
    <property type="entry name" value="ADENINE DNA GLYCOSYLASE"/>
    <property type="match status" value="1"/>
</dbReference>
<dbReference type="PANTHER" id="PTHR42944">
    <property type="entry name" value="ADENINE DNA GLYCOSYLASE"/>
    <property type="match status" value="1"/>
</dbReference>
<protein>
    <recommendedName>
        <fullName evidence="5">Adenine DNA glycosylase</fullName>
        <ecNumber evidence="4">3.2.2.31</ecNumber>
    </recommendedName>
</protein>
<dbReference type="SMART" id="SM00525">
    <property type="entry name" value="FES"/>
    <property type="match status" value="1"/>
</dbReference>
<dbReference type="RefSeq" id="WP_377465518.1">
    <property type="nucleotide sequence ID" value="NZ_JBHUOP010000002.1"/>
</dbReference>
<keyword evidence="12" id="KW-0234">DNA repair</keyword>
<keyword evidence="11" id="KW-0411">Iron-sulfur</keyword>
<evidence type="ECO:0000256" key="1">
    <source>
        <dbReference type="ARBA" id="ARBA00000843"/>
    </source>
</evidence>
<evidence type="ECO:0000313" key="16">
    <source>
        <dbReference type="Proteomes" id="UP001597391"/>
    </source>
</evidence>
<gene>
    <name evidence="15" type="ORF">ACFSYH_04980</name>
</gene>
<dbReference type="SUPFAM" id="SSF48150">
    <property type="entry name" value="DNA-glycosylase"/>
    <property type="match status" value="1"/>
</dbReference>
<dbReference type="InterPro" id="IPR003651">
    <property type="entry name" value="Endonuclease3_FeS-loop_motif"/>
</dbReference>
<evidence type="ECO:0000256" key="4">
    <source>
        <dbReference type="ARBA" id="ARBA00012045"/>
    </source>
</evidence>
<dbReference type="InterPro" id="IPR011257">
    <property type="entry name" value="DNA_glycosylase"/>
</dbReference>
<name>A0ABW5XGH8_9MICO</name>
<dbReference type="CDD" id="cd00056">
    <property type="entry name" value="ENDO3c"/>
    <property type="match status" value="1"/>
</dbReference>
<dbReference type="InterPro" id="IPR044298">
    <property type="entry name" value="MIG/MutY"/>
</dbReference>
<reference evidence="16" key="1">
    <citation type="journal article" date="2019" name="Int. J. Syst. Evol. Microbiol.">
        <title>The Global Catalogue of Microorganisms (GCM) 10K type strain sequencing project: providing services to taxonomists for standard genome sequencing and annotation.</title>
        <authorList>
            <consortium name="The Broad Institute Genomics Platform"/>
            <consortium name="The Broad Institute Genome Sequencing Center for Infectious Disease"/>
            <person name="Wu L."/>
            <person name="Ma J."/>
        </authorList>
    </citation>
    <scope>NUCLEOTIDE SEQUENCE [LARGE SCALE GENOMIC DNA]</scope>
    <source>
        <strain evidence="16">KCTC 33576</strain>
    </source>
</reference>
<evidence type="ECO:0000256" key="8">
    <source>
        <dbReference type="ARBA" id="ARBA00022763"/>
    </source>
</evidence>
<dbReference type="InterPro" id="IPR004036">
    <property type="entry name" value="Endonuclease-III-like_CS2"/>
</dbReference>
<keyword evidence="10" id="KW-0408">Iron</keyword>
<keyword evidence="9" id="KW-0378">Hydrolase</keyword>
<evidence type="ECO:0000256" key="9">
    <source>
        <dbReference type="ARBA" id="ARBA00022801"/>
    </source>
</evidence>
<evidence type="ECO:0000256" key="5">
    <source>
        <dbReference type="ARBA" id="ARBA00022023"/>
    </source>
</evidence>
<organism evidence="15 16">
    <name type="scientific">Populibacterium corticicola</name>
    <dbReference type="NCBI Taxonomy" id="1812826"/>
    <lineage>
        <taxon>Bacteria</taxon>
        <taxon>Bacillati</taxon>
        <taxon>Actinomycetota</taxon>
        <taxon>Actinomycetes</taxon>
        <taxon>Micrococcales</taxon>
        <taxon>Jonesiaceae</taxon>
        <taxon>Populibacterium</taxon>
    </lineage>
</organism>
<dbReference type="InterPro" id="IPR000445">
    <property type="entry name" value="HhH_motif"/>
</dbReference>
<evidence type="ECO:0000256" key="10">
    <source>
        <dbReference type="ARBA" id="ARBA00023004"/>
    </source>
</evidence>
<dbReference type="EC" id="3.2.2.31" evidence="4"/>
<comment type="cofactor">
    <cofactor evidence="2">
        <name>[4Fe-4S] cluster</name>
        <dbReference type="ChEBI" id="CHEBI:49883"/>
    </cofactor>
</comment>
<feature type="domain" description="HhH-GPD" evidence="14">
    <location>
        <begin position="49"/>
        <end position="194"/>
    </location>
</feature>
<evidence type="ECO:0000256" key="11">
    <source>
        <dbReference type="ARBA" id="ARBA00023014"/>
    </source>
</evidence>
<keyword evidence="7" id="KW-0479">Metal-binding</keyword>
<evidence type="ECO:0000256" key="3">
    <source>
        <dbReference type="ARBA" id="ARBA00008343"/>
    </source>
</evidence>
<accession>A0ABW5XGH8</accession>
<keyword evidence="16" id="KW-1185">Reference proteome</keyword>
<dbReference type="SMART" id="SM00478">
    <property type="entry name" value="ENDO3c"/>
    <property type="match status" value="1"/>
</dbReference>
<evidence type="ECO:0000256" key="7">
    <source>
        <dbReference type="ARBA" id="ARBA00022723"/>
    </source>
</evidence>